<keyword evidence="4" id="KW-0449">Lipoprotein</keyword>
<protein>
    <submittedName>
        <fullName evidence="8">MliC family protein</fullName>
    </submittedName>
</protein>
<dbReference type="InterPro" id="IPR018660">
    <property type="entry name" value="MliC"/>
</dbReference>
<evidence type="ECO:0000256" key="2">
    <source>
        <dbReference type="ARBA" id="ARBA00023136"/>
    </source>
</evidence>
<evidence type="ECO:0000259" key="6">
    <source>
        <dbReference type="Pfam" id="PF07007"/>
    </source>
</evidence>
<dbReference type="EMBL" id="CP069213">
    <property type="protein sequence ID" value="QRH02297.1"/>
    <property type="molecule type" value="Genomic_DNA"/>
</dbReference>
<evidence type="ECO:0000313" key="8">
    <source>
        <dbReference type="EMBL" id="QRH02297.1"/>
    </source>
</evidence>
<dbReference type="Gene3D" id="2.40.128.200">
    <property type="match status" value="1"/>
</dbReference>
<evidence type="ECO:0000256" key="1">
    <source>
        <dbReference type="ARBA" id="ARBA00022729"/>
    </source>
</evidence>
<gene>
    <name evidence="8" type="ORF">JQC75_02405</name>
</gene>
<keyword evidence="3" id="KW-0564">Palmitate</keyword>
<dbReference type="Pfam" id="PF09864">
    <property type="entry name" value="MliC"/>
    <property type="match status" value="1"/>
</dbReference>
<feature type="signal peptide" evidence="5">
    <location>
        <begin position="1"/>
        <end position="20"/>
    </location>
</feature>
<proteinExistence type="predicted"/>
<organism evidence="8 9">
    <name type="scientific">Shewanella litorisediminis</name>
    <dbReference type="NCBI Taxonomy" id="1173586"/>
    <lineage>
        <taxon>Bacteria</taxon>
        <taxon>Pseudomonadati</taxon>
        <taxon>Pseudomonadota</taxon>
        <taxon>Gammaproteobacteria</taxon>
        <taxon>Alteromonadales</taxon>
        <taxon>Shewanellaceae</taxon>
        <taxon>Shewanella</taxon>
    </lineage>
</organism>
<keyword evidence="1 5" id="KW-0732">Signal</keyword>
<dbReference type="PANTHER" id="PTHR37549:SF1">
    <property type="entry name" value="LIPOPROTEIN LPRI"/>
    <property type="match status" value="1"/>
</dbReference>
<keyword evidence="2" id="KW-0472">Membrane</keyword>
<feature type="domain" description="Lysozyme inhibitor LprI-like N-terminal" evidence="6">
    <location>
        <begin position="27"/>
        <end position="86"/>
    </location>
</feature>
<evidence type="ECO:0000256" key="4">
    <source>
        <dbReference type="ARBA" id="ARBA00023288"/>
    </source>
</evidence>
<dbReference type="PANTHER" id="PTHR37549">
    <property type="entry name" value="LIPOPROTEIN LPRI"/>
    <property type="match status" value="1"/>
</dbReference>
<dbReference type="InterPro" id="IPR052755">
    <property type="entry name" value="Lysozyme_Inhibitor_LprI"/>
</dbReference>
<dbReference type="Proteomes" id="UP000596252">
    <property type="component" value="Chromosome"/>
</dbReference>
<evidence type="ECO:0000256" key="5">
    <source>
        <dbReference type="SAM" id="SignalP"/>
    </source>
</evidence>
<accession>A0ABX7G4N5</accession>
<evidence type="ECO:0000313" key="9">
    <source>
        <dbReference type="Proteomes" id="UP000596252"/>
    </source>
</evidence>
<sequence>MKLSIITGVFALALQGVAAAQAPSFDCSKLADNAPSAEKLVCSYPALAALDRQLADTYKAAQMKAVNEHPPTLKAEQRGWIKGRNECWKSGDLAACVAQSYRSRNAELQARYRLVAMKGPFSWRCSDNSEVIISYFDTDPATAIAERGDSVSLMFVAPSGSGARYQGPNESVWEHQGEAEVVWGYGAPLLKCTLVP</sequence>
<reference evidence="8 9" key="1">
    <citation type="journal article" date="2012" name="Antonie Van Leeuwenhoek">
        <title>Shewanella litorisediminis sp. nov., a gammaproteobacterium isolated from a tidal flat sediment.</title>
        <authorList>
            <person name="Lee M.H."/>
            <person name="Yoon J.H."/>
        </authorList>
    </citation>
    <scope>NUCLEOTIDE SEQUENCE [LARGE SCALE GENOMIC DNA]</scope>
    <source>
        <strain evidence="8 9">SMK1-12</strain>
    </source>
</reference>
<dbReference type="InterPro" id="IPR036328">
    <property type="entry name" value="MliC_sf"/>
</dbReference>
<evidence type="ECO:0000259" key="7">
    <source>
        <dbReference type="Pfam" id="PF09864"/>
    </source>
</evidence>
<dbReference type="RefSeq" id="WP_203325914.1">
    <property type="nucleotide sequence ID" value="NZ_CP069213.1"/>
</dbReference>
<feature type="chain" id="PRO_5045973112" evidence="5">
    <location>
        <begin position="21"/>
        <end position="196"/>
    </location>
</feature>
<dbReference type="InterPro" id="IPR009739">
    <property type="entry name" value="LprI-like_N"/>
</dbReference>
<dbReference type="Pfam" id="PF07007">
    <property type="entry name" value="LprI"/>
    <property type="match status" value="1"/>
</dbReference>
<evidence type="ECO:0000256" key="3">
    <source>
        <dbReference type="ARBA" id="ARBA00023139"/>
    </source>
</evidence>
<name>A0ABX7G4N5_9GAMM</name>
<feature type="domain" description="C-type lysozyme inhibitor" evidence="7">
    <location>
        <begin position="123"/>
        <end position="188"/>
    </location>
</feature>
<keyword evidence="9" id="KW-1185">Reference proteome</keyword>
<dbReference type="SUPFAM" id="SSF141488">
    <property type="entry name" value="YdhA-like"/>
    <property type="match status" value="1"/>
</dbReference>